<evidence type="ECO:0008006" key="4">
    <source>
        <dbReference type="Google" id="ProtNLM"/>
    </source>
</evidence>
<gene>
    <name evidence="2" type="ORF">HCR76_00570</name>
</gene>
<evidence type="ECO:0000313" key="3">
    <source>
        <dbReference type="Proteomes" id="UP000662814"/>
    </source>
</evidence>
<sequence>MMRALERDPWLRMGVSIGVIPLFLLLAHVLAGIVYRAMSVELALGDRIASAVIWAVAGAVIVGGFAWLVTWRTGEGKPMLQWWISPIVGVVTLVELIVVVLALVIPHGEQDAAWGALLLEQLASPRFWAVSLWLPFTTWICITATVRIRWFRPRRMVLIGIVPYVVAGVVFVGLLSGGVYGGAEV</sequence>
<dbReference type="EMBL" id="CP061169">
    <property type="protein sequence ID" value="QPZ38642.1"/>
    <property type="molecule type" value="Genomic_DNA"/>
</dbReference>
<proteinExistence type="predicted"/>
<feature type="transmembrane region" description="Helical" evidence="1">
    <location>
        <begin position="158"/>
        <end position="180"/>
    </location>
</feature>
<dbReference type="RefSeq" id="WP_166985907.1">
    <property type="nucleotide sequence ID" value="NZ_CP061169.1"/>
</dbReference>
<keyword evidence="1" id="KW-1133">Transmembrane helix</keyword>
<organism evidence="2 3">
    <name type="scientific">Paramicrobacterium chengjingii</name>
    <dbReference type="NCBI Taxonomy" id="2769067"/>
    <lineage>
        <taxon>Bacteria</taxon>
        <taxon>Bacillati</taxon>
        <taxon>Actinomycetota</taxon>
        <taxon>Actinomycetes</taxon>
        <taxon>Micrococcales</taxon>
        <taxon>Microbacteriaceae</taxon>
        <taxon>Paramicrobacterium</taxon>
    </lineage>
</organism>
<feature type="transmembrane region" description="Helical" evidence="1">
    <location>
        <begin position="47"/>
        <end position="70"/>
    </location>
</feature>
<reference evidence="2 3" key="1">
    <citation type="submission" date="2020-12" db="EMBL/GenBank/DDBJ databases">
        <title>Microbacterium sp. HY060.</title>
        <authorList>
            <person name="Zhou J."/>
        </authorList>
    </citation>
    <scope>NUCLEOTIDE SEQUENCE [LARGE SCALE GENOMIC DNA]</scope>
    <source>
        <strain evidence="2 3">HY60</strain>
    </source>
</reference>
<keyword evidence="1" id="KW-0472">Membrane</keyword>
<feature type="transmembrane region" description="Helical" evidence="1">
    <location>
        <begin position="82"/>
        <end position="105"/>
    </location>
</feature>
<dbReference type="Proteomes" id="UP000662814">
    <property type="component" value="Chromosome"/>
</dbReference>
<feature type="transmembrane region" description="Helical" evidence="1">
    <location>
        <begin position="125"/>
        <end position="146"/>
    </location>
</feature>
<keyword evidence="3" id="KW-1185">Reference proteome</keyword>
<protein>
    <recommendedName>
        <fullName evidence="4">Yip1 domain-containing protein</fullName>
    </recommendedName>
</protein>
<evidence type="ECO:0000313" key="2">
    <source>
        <dbReference type="EMBL" id="QPZ38642.1"/>
    </source>
</evidence>
<accession>A0ABX6YJW0</accession>
<evidence type="ECO:0000256" key="1">
    <source>
        <dbReference type="SAM" id="Phobius"/>
    </source>
</evidence>
<keyword evidence="1" id="KW-0812">Transmembrane</keyword>
<name>A0ABX6YJW0_9MICO</name>